<dbReference type="InterPro" id="IPR000535">
    <property type="entry name" value="MSP_dom"/>
</dbReference>
<evidence type="ECO:0000313" key="4">
    <source>
        <dbReference type="Proteomes" id="UP000093807"/>
    </source>
</evidence>
<dbReference type="RefSeq" id="WP_064715640.1">
    <property type="nucleotide sequence ID" value="NZ_JMTM01000053.1"/>
</dbReference>
<dbReference type="PROSITE" id="PS50202">
    <property type="entry name" value="MSP"/>
    <property type="match status" value="1"/>
</dbReference>
<dbReference type="Proteomes" id="UP000093807">
    <property type="component" value="Unassembled WGS sequence"/>
</dbReference>
<evidence type="ECO:0000313" key="3">
    <source>
        <dbReference type="EMBL" id="OAZ03556.1"/>
    </source>
</evidence>
<protein>
    <recommendedName>
        <fullName evidence="2">MSP domain-containing protein</fullName>
    </recommendedName>
</protein>
<gene>
    <name evidence="3" type="ORF">FLB_18320</name>
</gene>
<feature type="signal peptide" evidence="1">
    <location>
        <begin position="1"/>
        <end position="19"/>
    </location>
</feature>
<name>A0A199XQM8_9FLAO</name>
<keyword evidence="4" id="KW-1185">Reference proteome</keyword>
<dbReference type="OrthoDB" id="1335319at2"/>
<accession>A0A199XQM8</accession>
<reference evidence="3 4" key="1">
    <citation type="submission" date="2016-06" db="EMBL/GenBank/DDBJ databases">
        <title>Draft genome sequence of Flavobacterium succinicans strain DD5b.</title>
        <authorList>
            <person name="Poehlein A."/>
            <person name="Daniel R."/>
            <person name="Simeonova D.D."/>
        </authorList>
    </citation>
    <scope>NUCLEOTIDE SEQUENCE [LARGE SCALE GENOMIC DNA]</scope>
    <source>
        <strain evidence="3 4">DD5b</strain>
    </source>
</reference>
<sequence>MIKKHSLLFLLLVSANLFSQEIYFNTGKNYTKYSYKDTNDQSNSDIQKGTGSFYEVGFVKPTGIKNFFYEYGVSFNEYNAIGSNTADSYRWESHYLGIHGGLSYSLLANKTKPKRKFDILAGIGLNASTLVYGKQEINGTYYSLMKQKEFSGIILEPSIGLAAKYAFSSSGAISLGYNFSHSINITNTSEEKLSFRTNQLELGLCFKIN</sequence>
<feature type="domain" description="MSP" evidence="2">
    <location>
        <begin position="152"/>
        <end position="209"/>
    </location>
</feature>
<evidence type="ECO:0000256" key="1">
    <source>
        <dbReference type="SAM" id="SignalP"/>
    </source>
</evidence>
<dbReference type="AlphaFoldDB" id="A0A199XQM8"/>
<proteinExistence type="predicted"/>
<dbReference type="EMBL" id="JMTM01000053">
    <property type="protein sequence ID" value="OAZ03556.1"/>
    <property type="molecule type" value="Genomic_DNA"/>
</dbReference>
<feature type="chain" id="PRO_5008286793" description="MSP domain-containing protein" evidence="1">
    <location>
        <begin position="20"/>
        <end position="209"/>
    </location>
</feature>
<comment type="caution">
    <text evidence="3">The sequence shown here is derived from an EMBL/GenBank/DDBJ whole genome shotgun (WGS) entry which is preliminary data.</text>
</comment>
<evidence type="ECO:0000259" key="2">
    <source>
        <dbReference type="PROSITE" id="PS50202"/>
    </source>
</evidence>
<dbReference type="PATRIC" id="fig|29536.5.peg.1922"/>
<keyword evidence="1" id="KW-0732">Signal</keyword>
<organism evidence="3 4">
    <name type="scientific">Flavobacterium succinicans</name>
    <dbReference type="NCBI Taxonomy" id="29536"/>
    <lineage>
        <taxon>Bacteria</taxon>
        <taxon>Pseudomonadati</taxon>
        <taxon>Bacteroidota</taxon>
        <taxon>Flavobacteriia</taxon>
        <taxon>Flavobacteriales</taxon>
        <taxon>Flavobacteriaceae</taxon>
        <taxon>Flavobacterium</taxon>
    </lineage>
</organism>